<evidence type="ECO:0000313" key="2">
    <source>
        <dbReference type="EMBL" id="CAB9531670.1"/>
    </source>
</evidence>
<evidence type="ECO:0000313" key="3">
    <source>
        <dbReference type="Proteomes" id="UP001153069"/>
    </source>
</evidence>
<feature type="region of interest" description="Disordered" evidence="1">
    <location>
        <begin position="63"/>
        <end position="85"/>
    </location>
</feature>
<evidence type="ECO:0000256" key="1">
    <source>
        <dbReference type="SAM" id="MobiDB-lite"/>
    </source>
</evidence>
<accession>A0A9N8I0F8</accession>
<name>A0A9N8I0F8_9STRA</name>
<reference evidence="2" key="1">
    <citation type="submission" date="2020-06" db="EMBL/GenBank/DDBJ databases">
        <authorList>
            <consortium name="Plant Systems Biology data submission"/>
        </authorList>
    </citation>
    <scope>NUCLEOTIDE SEQUENCE</scope>
    <source>
        <strain evidence="2">D6</strain>
    </source>
</reference>
<gene>
    <name evidence="2" type="ORF">SEMRO_3824_G351290.1</name>
</gene>
<protein>
    <submittedName>
        <fullName evidence="2">Uncharacterized protein</fullName>
    </submittedName>
</protein>
<dbReference type="AlphaFoldDB" id="A0A9N8I0F8"/>
<dbReference type="Proteomes" id="UP001153069">
    <property type="component" value="Unassembled WGS sequence"/>
</dbReference>
<keyword evidence="3" id="KW-1185">Reference proteome</keyword>
<proteinExistence type="predicted"/>
<dbReference type="EMBL" id="CAICTM010003822">
    <property type="protein sequence ID" value="CAB9531670.1"/>
    <property type="molecule type" value="Genomic_DNA"/>
</dbReference>
<dbReference type="OrthoDB" id="407249at2759"/>
<feature type="compositionally biased region" description="Basic and acidic residues" evidence="1">
    <location>
        <begin position="75"/>
        <end position="85"/>
    </location>
</feature>
<organism evidence="2 3">
    <name type="scientific">Seminavis robusta</name>
    <dbReference type="NCBI Taxonomy" id="568900"/>
    <lineage>
        <taxon>Eukaryota</taxon>
        <taxon>Sar</taxon>
        <taxon>Stramenopiles</taxon>
        <taxon>Ochrophyta</taxon>
        <taxon>Bacillariophyta</taxon>
        <taxon>Bacillariophyceae</taxon>
        <taxon>Bacillariophycidae</taxon>
        <taxon>Naviculales</taxon>
        <taxon>Naviculaceae</taxon>
        <taxon>Seminavis</taxon>
    </lineage>
</organism>
<comment type="caution">
    <text evidence="2">The sequence shown here is derived from an EMBL/GenBank/DDBJ whole genome shotgun (WGS) entry which is preliminary data.</text>
</comment>
<sequence length="111" mass="12031">MDMKTGTIQFPPDVTSMIIDIGARQSDYLGTLENSPEESSIALILIDPLPESIVPLQQRAANYAMQNSPGKKRSPKDPLDDQKRDRVFAIHASMGPNEGTAEFQKAVGGAC</sequence>